<name>A0A0D0AYW0_9AGAR</name>
<dbReference type="InterPro" id="IPR051055">
    <property type="entry name" value="PIF1_helicase"/>
</dbReference>
<gene>
    <name evidence="1" type="ORF">GYMLUDRAFT_62328</name>
</gene>
<evidence type="ECO:0000313" key="1">
    <source>
        <dbReference type="EMBL" id="KIK55920.1"/>
    </source>
</evidence>
<dbReference type="Pfam" id="PF13604">
    <property type="entry name" value="AAA_30"/>
    <property type="match status" value="1"/>
</dbReference>
<dbReference type="AlphaFoldDB" id="A0A0D0AYW0"/>
<proteinExistence type="predicted"/>
<protein>
    <recommendedName>
        <fullName evidence="3">ATP-dependent DNA helicase</fullName>
    </recommendedName>
</protein>
<dbReference type="SUPFAM" id="SSF52540">
    <property type="entry name" value="P-loop containing nucleoside triphosphate hydrolases"/>
    <property type="match status" value="1"/>
</dbReference>
<dbReference type="InterPro" id="IPR027417">
    <property type="entry name" value="P-loop_NTPase"/>
</dbReference>
<dbReference type="OrthoDB" id="432234at2759"/>
<organism evidence="1 2">
    <name type="scientific">Collybiopsis luxurians FD-317 M1</name>
    <dbReference type="NCBI Taxonomy" id="944289"/>
    <lineage>
        <taxon>Eukaryota</taxon>
        <taxon>Fungi</taxon>
        <taxon>Dikarya</taxon>
        <taxon>Basidiomycota</taxon>
        <taxon>Agaricomycotina</taxon>
        <taxon>Agaricomycetes</taxon>
        <taxon>Agaricomycetidae</taxon>
        <taxon>Agaricales</taxon>
        <taxon>Marasmiineae</taxon>
        <taxon>Omphalotaceae</taxon>
        <taxon>Collybiopsis</taxon>
        <taxon>Collybiopsis luxurians</taxon>
    </lineage>
</organism>
<dbReference type="PANTHER" id="PTHR47642">
    <property type="entry name" value="ATP-DEPENDENT DNA HELICASE"/>
    <property type="match status" value="1"/>
</dbReference>
<accession>A0A0D0AYW0</accession>
<reference evidence="1 2" key="1">
    <citation type="submission" date="2014-04" db="EMBL/GenBank/DDBJ databases">
        <title>Evolutionary Origins and Diversification of the Mycorrhizal Mutualists.</title>
        <authorList>
            <consortium name="DOE Joint Genome Institute"/>
            <consortium name="Mycorrhizal Genomics Consortium"/>
            <person name="Kohler A."/>
            <person name="Kuo A."/>
            <person name="Nagy L.G."/>
            <person name="Floudas D."/>
            <person name="Copeland A."/>
            <person name="Barry K.W."/>
            <person name="Cichocki N."/>
            <person name="Veneault-Fourrey C."/>
            <person name="LaButti K."/>
            <person name="Lindquist E.A."/>
            <person name="Lipzen A."/>
            <person name="Lundell T."/>
            <person name="Morin E."/>
            <person name="Murat C."/>
            <person name="Riley R."/>
            <person name="Ohm R."/>
            <person name="Sun H."/>
            <person name="Tunlid A."/>
            <person name="Henrissat B."/>
            <person name="Grigoriev I.V."/>
            <person name="Hibbett D.S."/>
            <person name="Martin F."/>
        </authorList>
    </citation>
    <scope>NUCLEOTIDE SEQUENCE [LARGE SCALE GENOMIC DNA]</scope>
    <source>
        <strain evidence="1 2">FD-317 M1</strain>
    </source>
</reference>
<evidence type="ECO:0008006" key="3">
    <source>
        <dbReference type="Google" id="ProtNLM"/>
    </source>
</evidence>
<evidence type="ECO:0000313" key="2">
    <source>
        <dbReference type="Proteomes" id="UP000053593"/>
    </source>
</evidence>
<dbReference type="Gene3D" id="3.40.50.300">
    <property type="entry name" value="P-loop containing nucleotide triphosphate hydrolases"/>
    <property type="match status" value="1"/>
</dbReference>
<dbReference type="Proteomes" id="UP000053593">
    <property type="component" value="Unassembled WGS sequence"/>
</dbReference>
<keyword evidence="2" id="KW-1185">Reference proteome</keyword>
<sequence>MPLEVTNILDATVSSGLYKFNDVDPAIKDQFSAEYSMKEILKEKEFQIFKYLENALQVQDAIKQQCYHHVSTVIPQPFSTNMTFEIEHAKQLFLKFTIALIQKHRLNDYQTVAFLLLAENVGRQIETLLINILSLQMLVTGPGGTGKSQIFEAWSEFHQELGCIHAFCLTAPTGVVASDIGGCTIHAEVALQKIQCELEWHLGPLKTLVVDEIYFMDPKDMSLLSEYCSLVNGITEHPFRKLNFITHGDPSQLPPPGSSPLFDSDLVNCFRSNNLNALNESTQYKVKGIQAWHQVNDVVILTEIMRQKVIIY</sequence>
<dbReference type="HOGENOM" id="CLU_891533_0_0_1"/>
<dbReference type="EMBL" id="KN834802">
    <property type="protein sequence ID" value="KIK55920.1"/>
    <property type="molecule type" value="Genomic_DNA"/>
</dbReference>
<dbReference type="PANTHER" id="PTHR47642:SF5">
    <property type="entry name" value="ATP-DEPENDENT DNA HELICASE"/>
    <property type="match status" value="1"/>
</dbReference>